<dbReference type="RefSeq" id="WP_379908685.1">
    <property type="nucleotide sequence ID" value="NZ_JBHSWE010000001.1"/>
</dbReference>
<dbReference type="Gene3D" id="3.30.559.10">
    <property type="entry name" value="Chloramphenicol acetyltransferase-like domain"/>
    <property type="match status" value="1"/>
</dbReference>
<dbReference type="PANTHER" id="PTHR43178:SF5">
    <property type="entry name" value="LIPOAMIDE ACYLTRANSFERASE COMPONENT OF BRANCHED-CHAIN ALPHA-KETO ACID DEHYDROGENASE COMPLEX, MITOCHONDRIAL"/>
    <property type="match status" value="1"/>
</dbReference>
<dbReference type="Proteomes" id="UP001596422">
    <property type="component" value="Unassembled WGS sequence"/>
</dbReference>
<name>A0ABW1ZYB4_9GAMM</name>
<keyword evidence="3" id="KW-0012">Acyltransferase</keyword>
<organism evidence="5 6">
    <name type="scientific">Marinobacterium aestuariivivens</name>
    <dbReference type="NCBI Taxonomy" id="1698799"/>
    <lineage>
        <taxon>Bacteria</taxon>
        <taxon>Pseudomonadati</taxon>
        <taxon>Pseudomonadota</taxon>
        <taxon>Gammaproteobacteria</taxon>
        <taxon>Oceanospirillales</taxon>
        <taxon>Oceanospirillaceae</taxon>
        <taxon>Marinobacterium</taxon>
    </lineage>
</organism>
<evidence type="ECO:0000259" key="4">
    <source>
        <dbReference type="Pfam" id="PF00198"/>
    </source>
</evidence>
<gene>
    <name evidence="5" type="ORF">ACFQDL_08840</name>
</gene>
<dbReference type="EMBL" id="JBHSWE010000001">
    <property type="protein sequence ID" value="MFC6670178.1"/>
    <property type="molecule type" value="Genomic_DNA"/>
</dbReference>
<dbReference type="InterPro" id="IPR050743">
    <property type="entry name" value="2-oxoacid_DH_E2_comp"/>
</dbReference>
<evidence type="ECO:0000313" key="6">
    <source>
        <dbReference type="Proteomes" id="UP001596422"/>
    </source>
</evidence>
<dbReference type="SUPFAM" id="SSF52777">
    <property type="entry name" value="CoA-dependent acyltransferases"/>
    <property type="match status" value="1"/>
</dbReference>
<evidence type="ECO:0000313" key="5">
    <source>
        <dbReference type="EMBL" id="MFC6670178.1"/>
    </source>
</evidence>
<evidence type="ECO:0000256" key="2">
    <source>
        <dbReference type="ARBA" id="ARBA00022679"/>
    </source>
</evidence>
<sequence length="218" mass="23776">MRRAIAAAMSRSKREIPHYYLEHSIDISKAQDWLQAHNAERTPEQRLLLGALLVRAAALTLKQTPELNGYYTDGRFDPSSSVHIGMAINIRGGGLVVPALLDADQASLEQLMERLKDLTGRARHGGLRSSEMSAATVTLTSLGDRGVDSVLGVIFPPQVAILGFGTPVLRPWITDTGSVEARPVLRVTLAADHRVSDGHLGARFLRELTRKLQSPESL</sequence>
<accession>A0ABW1ZYB4</accession>
<evidence type="ECO:0000256" key="1">
    <source>
        <dbReference type="ARBA" id="ARBA00001938"/>
    </source>
</evidence>
<feature type="domain" description="2-oxoacid dehydrogenase acyltransferase catalytic" evidence="4">
    <location>
        <begin position="1"/>
        <end position="218"/>
    </location>
</feature>
<protein>
    <submittedName>
        <fullName evidence="5">2-oxo acid dehydrogenase subunit E2</fullName>
    </submittedName>
</protein>
<dbReference type="Pfam" id="PF00198">
    <property type="entry name" value="2-oxoacid_dh"/>
    <property type="match status" value="1"/>
</dbReference>
<keyword evidence="2" id="KW-0808">Transferase</keyword>
<comment type="cofactor">
    <cofactor evidence="1">
        <name>(R)-lipoate</name>
        <dbReference type="ChEBI" id="CHEBI:83088"/>
    </cofactor>
</comment>
<comment type="caution">
    <text evidence="5">The sequence shown here is derived from an EMBL/GenBank/DDBJ whole genome shotgun (WGS) entry which is preliminary data.</text>
</comment>
<keyword evidence="6" id="KW-1185">Reference proteome</keyword>
<reference evidence="6" key="1">
    <citation type="journal article" date="2019" name="Int. J. Syst. Evol. Microbiol.">
        <title>The Global Catalogue of Microorganisms (GCM) 10K type strain sequencing project: providing services to taxonomists for standard genome sequencing and annotation.</title>
        <authorList>
            <consortium name="The Broad Institute Genomics Platform"/>
            <consortium name="The Broad Institute Genome Sequencing Center for Infectious Disease"/>
            <person name="Wu L."/>
            <person name="Ma J."/>
        </authorList>
    </citation>
    <scope>NUCLEOTIDE SEQUENCE [LARGE SCALE GENOMIC DNA]</scope>
    <source>
        <strain evidence="6">NBRC 111756</strain>
    </source>
</reference>
<evidence type="ECO:0000256" key="3">
    <source>
        <dbReference type="ARBA" id="ARBA00023315"/>
    </source>
</evidence>
<dbReference type="InterPro" id="IPR001078">
    <property type="entry name" value="2-oxoacid_DH_actylTfrase"/>
</dbReference>
<dbReference type="InterPro" id="IPR023213">
    <property type="entry name" value="CAT-like_dom_sf"/>
</dbReference>
<proteinExistence type="predicted"/>
<dbReference type="PANTHER" id="PTHR43178">
    <property type="entry name" value="DIHYDROLIPOAMIDE ACETYLTRANSFERASE COMPONENT OF PYRUVATE DEHYDROGENASE COMPLEX"/>
    <property type="match status" value="1"/>
</dbReference>